<comment type="caution">
    <text evidence="13">The sequence shown here is derived from an EMBL/GenBank/DDBJ whole genome shotgun (WGS) entry which is preliminary data.</text>
</comment>
<evidence type="ECO:0000256" key="9">
    <source>
        <dbReference type="HAMAP-Rule" id="MF_00097"/>
    </source>
</evidence>
<reference evidence="14" key="1">
    <citation type="journal article" date="2019" name="Int. J. Syst. Evol. Microbiol.">
        <title>The Global Catalogue of Microorganisms (GCM) 10K type strain sequencing project: providing services to taxonomists for standard genome sequencing and annotation.</title>
        <authorList>
            <consortium name="The Broad Institute Genomics Platform"/>
            <consortium name="The Broad Institute Genome Sequencing Center for Infectious Disease"/>
            <person name="Wu L."/>
            <person name="Ma J."/>
        </authorList>
    </citation>
    <scope>NUCLEOTIDE SEQUENCE [LARGE SCALE GENOMIC DNA]</scope>
    <source>
        <strain evidence="14">KCTC 42107</strain>
    </source>
</reference>
<feature type="binding site" evidence="9">
    <location>
        <position position="105"/>
    </location>
    <ligand>
        <name>4-amino-2-methyl-5-(diphosphooxymethyl)pyrimidine</name>
        <dbReference type="ChEBI" id="CHEBI:57841"/>
    </ligand>
</feature>
<feature type="binding site" evidence="9">
    <location>
        <position position="134"/>
    </location>
    <ligand>
        <name>4-amino-2-methyl-5-(diphosphooxymethyl)pyrimidine</name>
        <dbReference type="ChEBI" id="CHEBI:57841"/>
    </ligand>
</feature>
<evidence type="ECO:0000313" key="14">
    <source>
        <dbReference type="Proteomes" id="UP001597480"/>
    </source>
</evidence>
<keyword evidence="5 9" id="KW-0784">Thiamine biosynthesis</keyword>
<evidence type="ECO:0000256" key="6">
    <source>
        <dbReference type="ARBA" id="ARBA00047334"/>
    </source>
</evidence>
<keyword evidence="2 9" id="KW-0808">Transferase</keyword>
<dbReference type="InterPro" id="IPR022998">
    <property type="entry name" value="ThiamineP_synth_TenI"/>
</dbReference>
<evidence type="ECO:0000259" key="12">
    <source>
        <dbReference type="Pfam" id="PF02581"/>
    </source>
</evidence>
<sequence length="206" mass="22728">MMRSKIQYISQGETADAQIQNIRSVLDAGCNWVQLRFKSVSELEVLTVAEQIKKIMLGYDCTFIINDYPHIAKAVDADGIHLGLDDMDIEQARSIIGPGKIIGGTANTLNDVIKRHTEQCDYIGLGPFRFTATKDKLSPILGLKGIQSIMAGMNEYQIHTPVYAIGGITQDDIKHIIDTGIYGVALSGYITSHTQKKELFSQLNIV</sequence>
<feature type="binding site" evidence="9">
    <location>
        <begin position="131"/>
        <end position="133"/>
    </location>
    <ligand>
        <name>2-[(2R,5Z)-2-carboxy-4-methylthiazol-5(2H)-ylidene]ethyl phosphate</name>
        <dbReference type="ChEBI" id="CHEBI:62899"/>
    </ligand>
</feature>
<feature type="domain" description="Thiamine phosphate synthase/TenI" evidence="12">
    <location>
        <begin position="15"/>
        <end position="187"/>
    </location>
</feature>
<dbReference type="Proteomes" id="UP001597480">
    <property type="component" value="Unassembled WGS sequence"/>
</dbReference>
<protein>
    <recommendedName>
        <fullName evidence="9">Thiamine-phosphate synthase</fullName>
        <shortName evidence="9">TP synthase</shortName>
        <shortName evidence="9">TPS</shortName>
        <ecNumber evidence="9">2.5.1.3</ecNumber>
    </recommendedName>
    <alternativeName>
        <fullName evidence="9">Thiamine-phosphate pyrophosphorylase</fullName>
        <shortName evidence="9">TMP pyrophosphorylase</shortName>
        <shortName evidence="9">TMP-PPase</shortName>
    </alternativeName>
</protein>
<dbReference type="NCBIfam" id="TIGR00693">
    <property type="entry name" value="thiE"/>
    <property type="match status" value="1"/>
</dbReference>
<keyword evidence="4 9" id="KW-0460">Magnesium</keyword>
<dbReference type="SUPFAM" id="SSF51391">
    <property type="entry name" value="Thiamin phosphate synthase"/>
    <property type="match status" value="1"/>
</dbReference>
<evidence type="ECO:0000256" key="7">
    <source>
        <dbReference type="ARBA" id="ARBA00047851"/>
    </source>
</evidence>
<feature type="binding site" evidence="9">
    <location>
        <position position="167"/>
    </location>
    <ligand>
        <name>2-[(2R,5Z)-2-carboxy-4-methylthiazol-5(2H)-ylidene]ethyl phosphate</name>
        <dbReference type="ChEBI" id="CHEBI:62899"/>
    </ligand>
</feature>
<evidence type="ECO:0000256" key="4">
    <source>
        <dbReference type="ARBA" id="ARBA00022842"/>
    </source>
</evidence>
<dbReference type="PANTHER" id="PTHR20857:SF15">
    <property type="entry name" value="THIAMINE-PHOSPHATE SYNTHASE"/>
    <property type="match status" value="1"/>
</dbReference>
<dbReference type="HAMAP" id="MF_00097">
    <property type="entry name" value="TMP_synthase"/>
    <property type="match status" value="1"/>
</dbReference>
<comment type="catalytic activity">
    <reaction evidence="8 9 10">
        <text>2-[(2R,5Z)-2-carboxy-4-methylthiazol-5(2H)-ylidene]ethyl phosphate + 4-amino-2-methyl-5-(diphosphooxymethyl)pyrimidine + 2 H(+) = thiamine phosphate + CO2 + diphosphate</text>
        <dbReference type="Rhea" id="RHEA:47844"/>
        <dbReference type="ChEBI" id="CHEBI:15378"/>
        <dbReference type="ChEBI" id="CHEBI:16526"/>
        <dbReference type="ChEBI" id="CHEBI:33019"/>
        <dbReference type="ChEBI" id="CHEBI:37575"/>
        <dbReference type="ChEBI" id="CHEBI:57841"/>
        <dbReference type="ChEBI" id="CHEBI:62899"/>
        <dbReference type="EC" id="2.5.1.3"/>
    </reaction>
</comment>
<evidence type="ECO:0000256" key="2">
    <source>
        <dbReference type="ARBA" id="ARBA00022679"/>
    </source>
</evidence>
<accession>A0ABW5NTA5</accession>
<comment type="catalytic activity">
    <reaction evidence="7 9 10">
        <text>2-(2-carboxy-4-methylthiazol-5-yl)ethyl phosphate + 4-amino-2-methyl-5-(diphosphooxymethyl)pyrimidine + 2 H(+) = thiamine phosphate + CO2 + diphosphate</text>
        <dbReference type="Rhea" id="RHEA:47848"/>
        <dbReference type="ChEBI" id="CHEBI:15378"/>
        <dbReference type="ChEBI" id="CHEBI:16526"/>
        <dbReference type="ChEBI" id="CHEBI:33019"/>
        <dbReference type="ChEBI" id="CHEBI:37575"/>
        <dbReference type="ChEBI" id="CHEBI:57841"/>
        <dbReference type="ChEBI" id="CHEBI:62890"/>
        <dbReference type="EC" id="2.5.1.3"/>
    </reaction>
</comment>
<gene>
    <name evidence="9" type="primary">thiE</name>
    <name evidence="13" type="ORF">ACFSR3_08805</name>
</gene>
<keyword evidence="14" id="KW-1185">Reference proteome</keyword>
<dbReference type="NCBIfam" id="NF000736">
    <property type="entry name" value="PRK00043.2-3"/>
    <property type="match status" value="1"/>
</dbReference>
<evidence type="ECO:0000256" key="1">
    <source>
        <dbReference type="ARBA" id="ARBA00005165"/>
    </source>
</evidence>
<comment type="cofactor">
    <cofactor evidence="9">
        <name>Mg(2+)</name>
        <dbReference type="ChEBI" id="CHEBI:18420"/>
    </cofactor>
    <text evidence="9">Binds 1 Mg(2+) ion per subunit.</text>
</comment>
<proteinExistence type="inferred from homology"/>
<dbReference type="InterPro" id="IPR036206">
    <property type="entry name" value="ThiamineP_synth_sf"/>
</dbReference>
<dbReference type="InterPro" id="IPR034291">
    <property type="entry name" value="TMP_synthase"/>
</dbReference>
<evidence type="ECO:0000256" key="5">
    <source>
        <dbReference type="ARBA" id="ARBA00022977"/>
    </source>
</evidence>
<comment type="function">
    <text evidence="9">Condenses 4-methyl-5-(beta-hydroxyethyl)thiazole monophosphate (THZ-P) and 2-methyl-4-amino-5-hydroxymethyl pyrimidine pyrophosphate (HMP-PP) to form thiamine monophosphate (TMP).</text>
</comment>
<evidence type="ECO:0000256" key="3">
    <source>
        <dbReference type="ARBA" id="ARBA00022723"/>
    </source>
</evidence>
<dbReference type="PANTHER" id="PTHR20857">
    <property type="entry name" value="THIAMINE-PHOSPHATE PYROPHOSPHORYLASE"/>
    <property type="match status" value="1"/>
</dbReference>
<feature type="binding site" evidence="9">
    <location>
        <begin position="34"/>
        <end position="38"/>
    </location>
    <ligand>
        <name>4-amino-2-methyl-5-(diphosphooxymethyl)pyrimidine</name>
        <dbReference type="ChEBI" id="CHEBI:57841"/>
    </ligand>
</feature>
<dbReference type="InterPro" id="IPR013785">
    <property type="entry name" value="Aldolase_TIM"/>
</dbReference>
<evidence type="ECO:0000313" key="13">
    <source>
        <dbReference type="EMBL" id="MFD2602155.1"/>
    </source>
</evidence>
<evidence type="ECO:0000256" key="10">
    <source>
        <dbReference type="RuleBase" id="RU003826"/>
    </source>
</evidence>
<comment type="similarity">
    <text evidence="9 10">Belongs to the thiamine-phosphate synthase family.</text>
</comment>
<dbReference type="RefSeq" id="WP_379820646.1">
    <property type="nucleotide sequence ID" value="NZ_JBHUMD010000013.1"/>
</dbReference>
<dbReference type="EMBL" id="JBHUMD010000013">
    <property type="protein sequence ID" value="MFD2602155.1"/>
    <property type="molecule type" value="Genomic_DNA"/>
</dbReference>
<feature type="binding site" evidence="9">
    <location>
        <position position="66"/>
    </location>
    <ligand>
        <name>4-amino-2-methyl-5-(diphosphooxymethyl)pyrimidine</name>
        <dbReference type="ChEBI" id="CHEBI:57841"/>
    </ligand>
</feature>
<organism evidence="13 14">
    <name type="scientific">Flavobacterium suzhouense</name>
    <dbReference type="NCBI Taxonomy" id="1529638"/>
    <lineage>
        <taxon>Bacteria</taxon>
        <taxon>Pseudomonadati</taxon>
        <taxon>Bacteroidota</taxon>
        <taxon>Flavobacteriia</taxon>
        <taxon>Flavobacteriales</taxon>
        <taxon>Flavobacteriaceae</taxon>
        <taxon>Flavobacterium</taxon>
    </lineage>
</organism>
<evidence type="ECO:0000256" key="8">
    <source>
        <dbReference type="ARBA" id="ARBA00047883"/>
    </source>
</evidence>
<dbReference type="Gene3D" id="3.20.20.70">
    <property type="entry name" value="Aldolase class I"/>
    <property type="match status" value="1"/>
</dbReference>
<dbReference type="CDD" id="cd00564">
    <property type="entry name" value="TMP_TenI"/>
    <property type="match status" value="1"/>
</dbReference>
<dbReference type="GO" id="GO:0004789">
    <property type="term" value="F:thiamine-phosphate diphosphorylase activity"/>
    <property type="evidence" value="ECO:0007669"/>
    <property type="project" value="UniProtKB-EC"/>
</dbReference>
<name>A0ABW5NTA5_9FLAO</name>
<dbReference type="EC" id="2.5.1.3" evidence="9"/>
<feature type="binding site" evidence="9">
    <location>
        <position position="67"/>
    </location>
    <ligand>
        <name>Mg(2+)</name>
        <dbReference type="ChEBI" id="CHEBI:18420"/>
    </ligand>
</feature>
<dbReference type="Pfam" id="PF02581">
    <property type="entry name" value="TMP-TENI"/>
    <property type="match status" value="1"/>
</dbReference>
<evidence type="ECO:0000256" key="11">
    <source>
        <dbReference type="RuleBase" id="RU004253"/>
    </source>
</evidence>
<feature type="binding site" evidence="9">
    <location>
        <position position="86"/>
    </location>
    <ligand>
        <name>Mg(2+)</name>
        <dbReference type="ChEBI" id="CHEBI:18420"/>
    </ligand>
</feature>
<comment type="catalytic activity">
    <reaction evidence="6 9 10">
        <text>4-methyl-5-(2-phosphooxyethyl)-thiazole + 4-amino-2-methyl-5-(diphosphooxymethyl)pyrimidine + H(+) = thiamine phosphate + diphosphate</text>
        <dbReference type="Rhea" id="RHEA:22328"/>
        <dbReference type="ChEBI" id="CHEBI:15378"/>
        <dbReference type="ChEBI" id="CHEBI:33019"/>
        <dbReference type="ChEBI" id="CHEBI:37575"/>
        <dbReference type="ChEBI" id="CHEBI:57841"/>
        <dbReference type="ChEBI" id="CHEBI:58296"/>
        <dbReference type="EC" id="2.5.1.3"/>
    </reaction>
</comment>
<keyword evidence="3 9" id="KW-0479">Metal-binding</keyword>
<comment type="pathway">
    <text evidence="1 9 11">Cofactor biosynthesis; thiamine diphosphate biosynthesis; thiamine phosphate from 4-amino-2-methyl-5-diphosphomethylpyrimidine and 4-methyl-5-(2-phosphoethyl)-thiazole: step 1/1.</text>
</comment>
<comment type="caution">
    <text evidence="9">Lacks conserved residue(s) required for the propagation of feature annotation.</text>
</comment>